<sequence>GKPTNSLDDEDDDDVIVLPNEEPSVTEIVDDDDDDDEYVPANVTREHMGNMNEEDEGQGELNETTESDVEIQEPHIPFTDLDTYVEKELPEGDEASQMSFMNVKIKEEPKEDEDEDDGFEEVGTVVQAPEEVSISISEETQTIESSNPALSPLNERPPSTASSLQHNEDIESLMEPPAVDLNISMDGNIDTGDEHNLSAAGPVPTVPLASLVNKIKINITKNTVTTNSNTSTSSSNNATASTTMSSNLNHNQTDSLGHVANPIPTISTIPVLCGGGTTISSISSSLIGGSGIGAGNGGEFDEHEDYGENSVSTISVIGSYGSTVPTISHINRTVVSATPTVTAPKPATPPPVEETITYDLKPALQKASLRKKEKVVCGNETSGLCSIM</sequence>
<evidence type="ECO:0000313" key="2">
    <source>
        <dbReference type="EMBL" id="KNC29475.1"/>
    </source>
</evidence>
<proteinExistence type="predicted"/>
<keyword evidence="3" id="KW-1185">Reference proteome</keyword>
<name>A0A0L0CB78_LUCCU</name>
<feature type="region of interest" description="Disordered" evidence="1">
    <location>
        <begin position="139"/>
        <end position="165"/>
    </location>
</feature>
<evidence type="ECO:0000256" key="1">
    <source>
        <dbReference type="SAM" id="MobiDB-lite"/>
    </source>
</evidence>
<reference evidence="2 3" key="1">
    <citation type="journal article" date="2015" name="Nat. Commun.">
        <title>Lucilia cuprina genome unlocks parasitic fly biology to underpin future interventions.</title>
        <authorList>
            <person name="Anstead C.A."/>
            <person name="Korhonen P.K."/>
            <person name="Young N.D."/>
            <person name="Hall R.S."/>
            <person name="Jex A.R."/>
            <person name="Murali S.C."/>
            <person name="Hughes D.S."/>
            <person name="Lee S.F."/>
            <person name="Perry T."/>
            <person name="Stroehlein A.J."/>
            <person name="Ansell B.R."/>
            <person name="Breugelmans B."/>
            <person name="Hofmann A."/>
            <person name="Qu J."/>
            <person name="Dugan S."/>
            <person name="Lee S.L."/>
            <person name="Chao H."/>
            <person name="Dinh H."/>
            <person name="Han Y."/>
            <person name="Doddapaneni H.V."/>
            <person name="Worley K.C."/>
            <person name="Muzny D.M."/>
            <person name="Ioannidis P."/>
            <person name="Waterhouse R.M."/>
            <person name="Zdobnov E.M."/>
            <person name="James P.J."/>
            <person name="Bagnall N.H."/>
            <person name="Kotze A.C."/>
            <person name="Gibbs R.A."/>
            <person name="Richards S."/>
            <person name="Batterham P."/>
            <person name="Gasser R.B."/>
        </authorList>
    </citation>
    <scope>NUCLEOTIDE SEQUENCE [LARGE SCALE GENOMIC DNA]</scope>
    <source>
        <strain evidence="2 3">LS</strain>
        <tissue evidence="2">Full body</tissue>
    </source>
</reference>
<feature type="region of interest" description="Disordered" evidence="1">
    <location>
        <begin position="1"/>
        <end position="81"/>
    </location>
</feature>
<organism evidence="2 3">
    <name type="scientific">Lucilia cuprina</name>
    <name type="common">Green bottle fly</name>
    <name type="synonym">Australian sheep blowfly</name>
    <dbReference type="NCBI Taxonomy" id="7375"/>
    <lineage>
        <taxon>Eukaryota</taxon>
        <taxon>Metazoa</taxon>
        <taxon>Ecdysozoa</taxon>
        <taxon>Arthropoda</taxon>
        <taxon>Hexapoda</taxon>
        <taxon>Insecta</taxon>
        <taxon>Pterygota</taxon>
        <taxon>Neoptera</taxon>
        <taxon>Endopterygota</taxon>
        <taxon>Diptera</taxon>
        <taxon>Brachycera</taxon>
        <taxon>Muscomorpha</taxon>
        <taxon>Oestroidea</taxon>
        <taxon>Calliphoridae</taxon>
        <taxon>Luciliinae</taxon>
        <taxon>Lucilia</taxon>
    </lineage>
</organism>
<gene>
    <name evidence="2" type="ORF">FF38_06105</name>
</gene>
<feature type="compositionally biased region" description="Acidic residues" evidence="1">
    <location>
        <begin position="52"/>
        <end position="71"/>
    </location>
</feature>
<dbReference type="EMBL" id="JRES01000658">
    <property type="protein sequence ID" value="KNC29475.1"/>
    <property type="molecule type" value="Genomic_DNA"/>
</dbReference>
<dbReference type="AlphaFoldDB" id="A0A0L0CB78"/>
<dbReference type="STRING" id="7375.A0A0L0CB78"/>
<evidence type="ECO:0000313" key="3">
    <source>
        <dbReference type="Proteomes" id="UP000037069"/>
    </source>
</evidence>
<feature type="region of interest" description="Disordered" evidence="1">
    <location>
        <begin position="225"/>
        <end position="250"/>
    </location>
</feature>
<feature type="compositionally biased region" description="Low complexity" evidence="1">
    <location>
        <begin position="225"/>
        <end position="247"/>
    </location>
</feature>
<feature type="non-terminal residue" evidence="2">
    <location>
        <position position="1"/>
    </location>
</feature>
<protein>
    <submittedName>
        <fullName evidence="2">Uncharacterized protein</fullName>
    </submittedName>
</protein>
<comment type="caution">
    <text evidence="2">The sequence shown here is derived from an EMBL/GenBank/DDBJ whole genome shotgun (WGS) entry which is preliminary data.</text>
</comment>
<dbReference type="Proteomes" id="UP000037069">
    <property type="component" value="Unassembled WGS sequence"/>
</dbReference>
<feature type="compositionally biased region" description="Acidic residues" evidence="1">
    <location>
        <begin position="28"/>
        <end position="38"/>
    </location>
</feature>
<dbReference type="OrthoDB" id="343582at2759"/>
<accession>A0A0L0CB78</accession>